<accession>A0A158CEV6</accession>
<dbReference type="RefSeq" id="WP_232471021.1">
    <property type="nucleotide sequence ID" value="NZ_FCOA02000021.1"/>
</dbReference>
<evidence type="ECO:0000313" key="2">
    <source>
        <dbReference type="EMBL" id="SAK80864.1"/>
    </source>
</evidence>
<proteinExistence type="predicted"/>
<evidence type="ECO:0008006" key="4">
    <source>
        <dbReference type="Google" id="ProtNLM"/>
    </source>
</evidence>
<comment type="caution">
    <text evidence="2">The sequence shown here is derived from an EMBL/GenBank/DDBJ whole genome shotgun (WGS) entry which is preliminary data.</text>
</comment>
<evidence type="ECO:0000313" key="3">
    <source>
        <dbReference type="Proteomes" id="UP000054851"/>
    </source>
</evidence>
<reference evidence="2" key="1">
    <citation type="submission" date="2016-01" db="EMBL/GenBank/DDBJ databases">
        <authorList>
            <person name="Peeters C."/>
        </authorList>
    </citation>
    <scope>NUCLEOTIDE SEQUENCE</scope>
    <source>
        <strain evidence="2">LMG 29322</strain>
    </source>
</reference>
<dbReference type="AlphaFoldDB" id="A0A158CEV6"/>
<gene>
    <name evidence="2" type="ORF">AWB79_05260</name>
</gene>
<evidence type="ECO:0000256" key="1">
    <source>
        <dbReference type="SAM" id="SignalP"/>
    </source>
</evidence>
<name>A0A158CEV6_9BURK</name>
<keyword evidence="1" id="KW-0732">Signal</keyword>
<protein>
    <recommendedName>
        <fullName evidence="4">Lipoprotein</fullName>
    </recommendedName>
</protein>
<organism evidence="2 3">
    <name type="scientific">Caballeronia hypogeia</name>
    <dbReference type="NCBI Taxonomy" id="1777140"/>
    <lineage>
        <taxon>Bacteria</taxon>
        <taxon>Pseudomonadati</taxon>
        <taxon>Pseudomonadota</taxon>
        <taxon>Betaproteobacteria</taxon>
        <taxon>Burkholderiales</taxon>
        <taxon>Burkholderiaceae</taxon>
        <taxon>Caballeronia</taxon>
    </lineage>
</organism>
<dbReference type="EMBL" id="FCOA02000021">
    <property type="protein sequence ID" value="SAK80864.1"/>
    <property type="molecule type" value="Genomic_DNA"/>
</dbReference>
<keyword evidence="3" id="KW-1185">Reference proteome</keyword>
<feature type="signal peptide" evidence="1">
    <location>
        <begin position="1"/>
        <end position="29"/>
    </location>
</feature>
<feature type="chain" id="PRO_5007622803" description="Lipoprotein" evidence="1">
    <location>
        <begin position="30"/>
        <end position="170"/>
    </location>
</feature>
<sequence>MESVSRFSRTCSIAASLIGLVTTGMPALAVAQGIPKQANFEVTFYGVGAATKIMPVEGDDAVTLHEDTLLFVNNASTPLFQNVVSKCFSVNYTKGLLNGYCVFTDKDGDKFVETISRTAGTKTGKGTLGSGTGKYKGIDGQLEWEPVAFLPADKGTYNFVGKKTGHYRLP</sequence>
<dbReference type="STRING" id="1777140.AWB79_05260"/>
<dbReference type="Proteomes" id="UP000054851">
    <property type="component" value="Unassembled WGS sequence"/>
</dbReference>